<dbReference type="EMBL" id="JAGFBR010000018">
    <property type="protein sequence ID" value="KAH0450613.1"/>
    <property type="molecule type" value="Genomic_DNA"/>
</dbReference>
<keyword evidence="1" id="KW-0812">Transmembrane</keyword>
<organism evidence="2 3">
    <name type="scientific">Dendrobium chrysotoxum</name>
    <name type="common">Orchid</name>
    <dbReference type="NCBI Taxonomy" id="161865"/>
    <lineage>
        <taxon>Eukaryota</taxon>
        <taxon>Viridiplantae</taxon>
        <taxon>Streptophyta</taxon>
        <taxon>Embryophyta</taxon>
        <taxon>Tracheophyta</taxon>
        <taxon>Spermatophyta</taxon>
        <taxon>Magnoliopsida</taxon>
        <taxon>Liliopsida</taxon>
        <taxon>Asparagales</taxon>
        <taxon>Orchidaceae</taxon>
        <taxon>Epidendroideae</taxon>
        <taxon>Malaxideae</taxon>
        <taxon>Dendrobiinae</taxon>
        <taxon>Dendrobium</taxon>
    </lineage>
</organism>
<evidence type="ECO:0000313" key="2">
    <source>
        <dbReference type="EMBL" id="KAH0450613.1"/>
    </source>
</evidence>
<sequence length="109" mass="12601">MKEQWKPESQGNHQSQKSCCATKYLIYYSQLHFYEVFQGIHFSFLQMCFYYGLSFLVLLLRTHSNVFIATNQQMDGSALVGHIVVGPIRRTLAELAKLLRQPTKQPSTL</sequence>
<gene>
    <name evidence="2" type="ORF">IEQ34_021305</name>
</gene>
<feature type="transmembrane region" description="Helical" evidence="1">
    <location>
        <begin position="40"/>
        <end position="60"/>
    </location>
</feature>
<dbReference type="AlphaFoldDB" id="A0AAV7G4K3"/>
<proteinExistence type="predicted"/>
<keyword evidence="3" id="KW-1185">Reference proteome</keyword>
<keyword evidence="1" id="KW-0472">Membrane</keyword>
<evidence type="ECO:0000256" key="1">
    <source>
        <dbReference type="SAM" id="Phobius"/>
    </source>
</evidence>
<comment type="caution">
    <text evidence="2">The sequence shown here is derived from an EMBL/GenBank/DDBJ whole genome shotgun (WGS) entry which is preliminary data.</text>
</comment>
<dbReference type="Proteomes" id="UP000775213">
    <property type="component" value="Unassembled WGS sequence"/>
</dbReference>
<protein>
    <submittedName>
        <fullName evidence="2">Uncharacterized protein</fullName>
    </submittedName>
</protein>
<evidence type="ECO:0000313" key="3">
    <source>
        <dbReference type="Proteomes" id="UP000775213"/>
    </source>
</evidence>
<accession>A0AAV7G4K3</accession>
<reference evidence="2 3" key="1">
    <citation type="journal article" date="2021" name="Hortic Res">
        <title>Chromosome-scale assembly of the Dendrobium chrysotoxum genome enhances the understanding of orchid evolution.</title>
        <authorList>
            <person name="Zhang Y."/>
            <person name="Zhang G.Q."/>
            <person name="Zhang D."/>
            <person name="Liu X.D."/>
            <person name="Xu X.Y."/>
            <person name="Sun W.H."/>
            <person name="Yu X."/>
            <person name="Zhu X."/>
            <person name="Wang Z.W."/>
            <person name="Zhao X."/>
            <person name="Zhong W.Y."/>
            <person name="Chen H."/>
            <person name="Yin W.L."/>
            <person name="Huang T."/>
            <person name="Niu S.C."/>
            <person name="Liu Z.J."/>
        </authorList>
    </citation>
    <scope>NUCLEOTIDE SEQUENCE [LARGE SCALE GENOMIC DNA]</scope>
    <source>
        <strain evidence="2">Lindl</strain>
    </source>
</reference>
<name>A0AAV7G4K3_DENCH</name>
<keyword evidence="1" id="KW-1133">Transmembrane helix</keyword>